<feature type="transmembrane region" description="Helical" evidence="1">
    <location>
        <begin position="23"/>
        <end position="44"/>
    </location>
</feature>
<dbReference type="Gene3D" id="3.30.70.60">
    <property type="match status" value="1"/>
</dbReference>
<evidence type="ECO:0000313" key="3">
    <source>
        <dbReference type="Proteomes" id="UP000231414"/>
    </source>
</evidence>
<keyword evidence="1" id="KW-1133">Transmembrane helix</keyword>
<name>A0A2H0XAH7_UNCKA</name>
<sequence length="244" mass="26607">MSQNKSLTLSLKDSISLLSIGRFRAYLVPFISGVLCLILGLLVIKPSISNISLLLNSKKSLEAELASLTGYNDSLKSYTAYFSDIQGNYQVLEQAIPLDDDIPFLMTQVQQIASSSGVLVNSLQYSGGSKSSLEDTKAVNSSAVSYGRVRLAISGAGSPATFLSFCQNIEKASRLLDIDTFRYSYSQEDNSVSFNLGLVSYYLPPSKAAKDFAVSQISALDLKSPEVKEILEEVKSLKYYDVEN</sequence>
<reference evidence="3" key="1">
    <citation type="submission" date="2017-09" db="EMBL/GenBank/DDBJ databases">
        <title>Depth-based differentiation of microbial function through sediment-hosted aquifers and enrichment of novel symbionts in the deep terrestrial subsurface.</title>
        <authorList>
            <person name="Probst A.J."/>
            <person name="Ladd B."/>
            <person name="Jarett J.K."/>
            <person name="Geller-Mcgrath D.E."/>
            <person name="Sieber C.M.K."/>
            <person name="Emerson J.B."/>
            <person name="Anantharaman K."/>
            <person name="Thomas B.C."/>
            <person name="Malmstrom R."/>
            <person name="Stieglmeier M."/>
            <person name="Klingl A."/>
            <person name="Woyke T."/>
            <person name="Ryan C.M."/>
            <person name="Banfield J.F."/>
        </authorList>
    </citation>
    <scope>NUCLEOTIDE SEQUENCE [LARGE SCALE GENOMIC DNA]</scope>
</reference>
<proteinExistence type="predicted"/>
<dbReference type="Pfam" id="PF04350">
    <property type="entry name" value="PilO"/>
    <property type="match status" value="1"/>
</dbReference>
<dbReference type="AlphaFoldDB" id="A0A2H0XAH7"/>
<dbReference type="GO" id="GO:0043107">
    <property type="term" value="P:type IV pilus-dependent motility"/>
    <property type="evidence" value="ECO:0007669"/>
    <property type="project" value="InterPro"/>
</dbReference>
<dbReference type="GO" id="GO:0043683">
    <property type="term" value="P:type IV pilus assembly"/>
    <property type="evidence" value="ECO:0007669"/>
    <property type="project" value="InterPro"/>
</dbReference>
<keyword evidence="1" id="KW-0812">Transmembrane</keyword>
<dbReference type="EMBL" id="PEYW01000006">
    <property type="protein sequence ID" value="PIS21088.1"/>
    <property type="molecule type" value="Genomic_DNA"/>
</dbReference>
<accession>A0A2H0XAH7</accession>
<dbReference type="Proteomes" id="UP000231414">
    <property type="component" value="Unassembled WGS sequence"/>
</dbReference>
<evidence type="ECO:0000256" key="1">
    <source>
        <dbReference type="SAM" id="Phobius"/>
    </source>
</evidence>
<protein>
    <submittedName>
        <fullName evidence="2">Uncharacterized protein</fullName>
    </submittedName>
</protein>
<gene>
    <name evidence="2" type="ORF">COT52_00470</name>
</gene>
<dbReference type="InterPro" id="IPR014717">
    <property type="entry name" value="Transl_elong_EF1B/ribsomal_bS6"/>
</dbReference>
<keyword evidence="1" id="KW-0472">Membrane</keyword>
<dbReference type="InterPro" id="IPR007445">
    <property type="entry name" value="PilO"/>
</dbReference>
<organism evidence="2 3">
    <name type="scientific">candidate division WWE3 bacterium CG08_land_8_20_14_0_20_43_13</name>
    <dbReference type="NCBI Taxonomy" id="1975087"/>
    <lineage>
        <taxon>Bacteria</taxon>
        <taxon>Katanobacteria</taxon>
    </lineage>
</organism>
<evidence type="ECO:0000313" key="2">
    <source>
        <dbReference type="EMBL" id="PIS21088.1"/>
    </source>
</evidence>
<comment type="caution">
    <text evidence="2">The sequence shown here is derived from an EMBL/GenBank/DDBJ whole genome shotgun (WGS) entry which is preliminary data.</text>
</comment>